<evidence type="ECO:0000313" key="7">
    <source>
        <dbReference type="Proteomes" id="UP001059950"/>
    </source>
</evidence>
<dbReference type="InterPro" id="IPR036196">
    <property type="entry name" value="Ptyr_pPase_sf"/>
</dbReference>
<dbReference type="EMBL" id="CP073344">
    <property type="protein sequence ID" value="UTW04867.1"/>
    <property type="molecule type" value="Genomic_DNA"/>
</dbReference>
<feature type="domain" description="Phosphotyrosine protein phosphatase I" evidence="5">
    <location>
        <begin position="26"/>
        <end position="174"/>
    </location>
</feature>
<organism evidence="6 7">
    <name type="scientific">Amphritea atlantica</name>
    <dbReference type="NCBI Taxonomy" id="355243"/>
    <lineage>
        <taxon>Bacteria</taxon>
        <taxon>Pseudomonadati</taxon>
        <taxon>Pseudomonadota</taxon>
        <taxon>Gammaproteobacteria</taxon>
        <taxon>Oceanospirillales</taxon>
        <taxon>Oceanospirillaceae</taxon>
        <taxon>Amphritea</taxon>
    </lineage>
</organism>
<evidence type="ECO:0000259" key="5">
    <source>
        <dbReference type="SMART" id="SM00226"/>
    </source>
</evidence>
<dbReference type="Gene3D" id="3.40.50.2300">
    <property type="match status" value="1"/>
</dbReference>
<sequence>MSGIDKVKSAHTKLLRVSALRYQDKKSVLFVCLGNICRSPTAHGVFRSLVEQRGMAHLIEIDSAGTAAYHVGNPPDHRSAAAALQRGYDLSDLRARQAISADFDHYDYIMAMDKENLSELKLICPPHFKGYLGLFLDLAELEVCEVPDPYYGGATGFEHVLELVEVASEALLERIAKELNQ</sequence>
<accession>A0ABY5GYZ9</accession>
<dbReference type="Proteomes" id="UP001059950">
    <property type="component" value="Chromosome"/>
</dbReference>
<evidence type="ECO:0000256" key="4">
    <source>
        <dbReference type="ARBA" id="ARBA00022912"/>
    </source>
</evidence>
<dbReference type="SMART" id="SM00226">
    <property type="entry name" value="LMWPc"/>
    <property type="match status" value="1"/>
</dbReference>
<evidence type="ECO:0000256" key="3">
    <source>
        <dbReference type="ARBA" id="ARBA00022801"/>
    </source>
</evidence>
<proteinExistence type="inferred from homology"/>
<name>A0ABY5GYZ9_9GAMM</name>
<dbReference type="CDD" id="cd16343">
    <property type="entry name" value="LMWPTP"/>
    <property type="match status" value="1"/>
</dbReference>
<dbReference type="Pfam" id="PF01451">
    <property type="entry name" value="LMWPc"/>
    <property type="match status" value="1"/>
</dbReference>
<keyword evidence="3" id="KW-0378">Hydrolase</keyword>
<gene>
    <name evidence="6" type="ORF">KDX31_07680</name>
</gene>
<dbReference type="InterPro" id="IPR017867">
    <property type="entry name" value="Tyr_phospatase_low_mol_wt"/>
</dbReference>
<keyword evidence="4" id="KW-0904">Protein phosphatase</keyword>
<keyword evidence="7" id="KW-1185">Reference proteome</keyword>
<dbReference type="InterPro" id="IPR050438">
    <property type="entry name" value="LMW_PTPase"/>
</dbReference>
<protein>
    <recommendedName>
        <fullName evidence="2">protein-tyrosine-phosphatase</fullName>
        <ecNumber evidence="2">3.1.3.48</ecNumber>
    </recommendedName>
</protein>
<dbReference type="SUPFAM" id="SSF52788">
    <property type="entry name" value="Phosphotyrosine protein phosphatases I"/>
    <property type="match status" value="1"/>
</dbReference>
<evidence type="ECO:0000256" key="1">
    <source>
        <dbReference type="ARBA" id="ARBA00011063"/>
    </source>
</evidence>
<dbReference type="InterPro" id="IPR023485">
    <property type="entry name" value="Ptyr_pPase"/>
</dbReference>
<dbReference type="PANTHER" id="PTHR11717">
    <property type="entry name" value="LOW MOLECULAR WEIGHT PROTEIN TYROSINE PHOSPHATASE"/>
    <property type="match status" value="1"/>
</dbReference>
<dbReference type="EC" id="3.1.3.48" evidence="2"/>
<dbReference type="PANTHER" id="PTHR11717:SF7">
    <property type="entry name" value="LOW MOLECULAR WEIGHT PHOSPHOTYROSINE PROTEIN PHOSPHATASE"/>
    <property type="match status" value="1"/>
</dbReference>
<reference evidence="6" key="1">
    <citation type="submission" date="2021-04" db="EMBL/GenBank/DDBJ databases">
        <title>Oceanospirillales bacteria with DddD are important DMSP degraders in coastal seawater.</title>
        <authorList>
            <person name="Liu J."/>
        </authorList>
    </citation>
    <scope>NUCLEOTIDE SEQUENCE</scope>
    <source>
        <strain evidence="6">GY6</strain>
    </source>
</reference>
<evidence type="ECO:0000256" key="2">
    <source>
        <dbReference type="ARBA" id="ARBA00013064"/>
    </source>
</evidence>
<dbReference type="PRINTS" id="PR00719">
    <property type="entry name" value="LMWPTPASE"/>
</dbReference>
<evidence type="ECO:0000313" key="6">
    <source>
        <dbReference type="EMBL" id="UTW04867.1"/>
    </source>
</evidence>
<comment type="similarity">
    <text evidence="1">Belongs to the low molecular weight phosphotyrosine protein phosphatase family.</text>
</comment>